<organism evidence="5 6">
    <name type="scientific">Pisum sativum</name>
    <name type="common">Garden pea</name>
    <name type="synonym">Lathyrus oleraceus</name>
    <dbReference type="NCBI Taxonomy" id="3888"/>
    <lineage>
        <taxon>Eukaryota</taxon>
        <taxon>Viridiplantae</taxon>
        <taxon>Streptophyta</taxon>
        <taxon>Embryophyta</taxon>
        <taxon>Tracheophyta</taxon>
        <taxon>Spermatophyta</taxon>
        <taxon>Magnoliopsida</taxon>
        <taxon>eudicotyledons</taxon>
        <taxon>Gunneridae</taxon>
        <taxon>Pentapetalae</taxon>
        <taxon>rosids</taxon>
        <taxon>fabids</taxon>
        <taxon>Fabales</taxon>
        <taxon>Fabaceae</taxon>
        <taxon>Papilionoideae</taxon>
        <taxon>50 kb inversion clade</taxon>
        <taxon>NPAAA clade</taxon>
        <taxon>Hologalegina</taxon>
        <taxon>IRL clade</taxon>
        <taxon>Fabeae</taxon>
        <taxon>Lathyrus</taxon>
    </lineage>
</organism>
<dbReference type="PANTHER" id="PTHR32444:SF183">
    <property type="entry name" value="APPLE DOMAIN-CONTAINING PROTEIN"/>
    <property type="match status" value="1"/>
</dbReference>
<feature type="non-terminal residue" evidence="5">
    <location>
        <position position="1"/>
    </location>
</feature>
<feature type="non-terminal residue" evidence="5">
    <location>
        <position position="114"/>
    </location>
</feature>
<dbReference type="Gene3D" id="3.50.4.10">
    <property type="entry name" value="Hepatocyte Growth Factor"/>
    <property type="match status" value="1"/>
</dbReference>
<sequence>SDGFLKLVGMKLPDTSKSWFNKSINLEECERLCLRNCSCTAYANLDIRDGGSGCLIWFNNILDVKKLSYGGQDFYMRVAASELGANTDLKKKKLAGILVGCIMSVVIMIILGVA</sequence>
<keyword evidence="1" id="KW-0597">Phosphoprotein</keyword>
<dbReference type="Pfam" id="PF08276">
    <property type="entry name" value="PAN_2"/>
    <property type="match status" value="1"/>
</dbReference>
<dbReference type="SMART" id="SM00473">
    <property type="entry name" value="PAN_AP"/>
    <property type="match status" value="1"/>
</dbReference>
<dbReference type="InterPro" id="IPR003609">
    <property type="entry name" value="Pan_app"/>
</dbReference>
<keyword evidence="6" id="KW-1185">Reference proteome</keyword>
<dbReference type="Proteomes" id="UP001058974">
    <property type="component" value="Chromosome 5"/>
</dbReference>
<dbReference type="AlphaFoldDB" id="A0A9D4X2B8"/>
<evidence type="ECO:0000313" key="5">
    <source>
        <dbReference type="EMBL" id="KAI5412097.1"/>
    </source>
</evidence>
<feature type="transmembrane region" description="Helical" evidence="3">
    <location>
        <begin position="94"/>
        <end position="113"/>
    </location>
</feature>
<name>A0A9D4X2B8_PEA</name>
<evidence type="ECO:0000313" key="6">
    <source>
        <dbReference type="Proteomes" id="UP001058974"/>
    </source>
</evidence>
<accession>A0A9D4X2B8</accession>
<dbReference type="Gramene" id="Psat05G0696000-T2">
    <property type="protein sequence ID" value="KAI5412097.1"/>
    <property type="gene ID" value="KIW84_056960"/>
</dbReference>
<dbReference type="EMBL" id="JAMSHJ010000005">
    <property type="protein sequence ID" value="KAI5412097.1"/>
    <property type="molecule type" value="Genomic_DNA"/>
</dbReference>
<comment type="caution">
    <text evidence="5">The sequence shown here is derived from an EMBL/GenBank/DDBJ whole genome shotgun (WGS) entry which is preliminary data.</text>
</comment>
<keyword evidence="2" id="KW-0675">Receptor</keyword>
<protein>
    <recommendedName>
        <fullName evidence="4">Apple domain-containing protein</fullName>
    </recommendedName>
</protein>
<proteinExistence type="predicted"/>
<dbReference type="FunFam" id="3.50.4.10:FF:000002">
    <property type="entry name" value="G-type lectin S-receptor-like serine/threonine-protein kinase"/>
    <property type="match status" value="1"/>
</dbReference>
<evidence type="ECO:0000259" key="4">
    <source>
        <dbReference type="PROSITE" id="PS50948"/>
    </source>
</evidence>
<dbReference type="PANTHER" id="PTHR32444">
    <property type="entry name" value="BULB-TYPE LECTIN DOMAIN-CONTAINING PROTEIN"/>
    <property type="match status" value="1"/>
</dbReference>
<reference evidence="5 6" key="1">
    <citation type="journal article" date="2022" name="Nat. Genet.">
        <title>Improved pea reference genome and pan-genome highlight genomic features and evolutionary characteristics.</title>
        <authorList>
            <person name="Yang T."/>
            <person name="Liu R."/>
            <person name="Luo Y."/>
            <person name="Hu S."/>
            <person name="Wang D."/>
            <person name="Wang C."/>
            <person name="Pandey M.K."/>
            <person name="Ge S."/>
            <person name="Xu Q."/>
            <person name="Li N."/>
            <person name="Li G."/>
            <person name="Huang Y."/>
            <person name="Saxena R.K."/>
            <person name="Ji Y."/>
            <person name="Li M."/>
            <person name="Yan X."/>
            <person name="He Y."/>
            <person name="Liu Y."/>
            <person name="Wang X."/>
            <person name="Xiang C."/>
            <person name="Varshney R.K."/>
            <person name="Ding H."/>
            <person name="Gao S."/>
            <person name="Zong X."/>
        </authorList>
    </citation>
    <scope>NUCLEOTIDE SEQUENCE [LARGE SCALE GENOMIC DNA]</scope>
    <source>
        <strain evidence="5 6">cv. Zhongwan 6</strain>
    </source>
</reference>
<evidence type="ECO:0000256" key="1">
    <source>
        <dbReference type="ARBA" id="ARBA00022553"/>
    </source>
</evidence>
<dbReference type="CDD" id="cd01098">
    <property type="entry name" value="PAN_AP_plant"/>
    <property type="match status" value="1"/>
</dbReference>
<keyword evidence="3" id="KW-1133">Transmembrane helix</keyword>
<gene>
    <name evidence="5" type="ORF">KIW84_056960</name>
</gene>
<feature type="domain" description="Apple" evidence="4">
    <location>
        <begin position="1"/>
        <end position="79"/>
    </location>
</feature>
<keyword evidence="3" id="KW-0812">Transmembrane</keyword>
<evidence type="ECO:0000256" key="2">
    <source>
        <dbReference type="ARBA" id="ARBA00023170"/>
    </source>
</evidence>
<dbReference type="PROSITE" id="PS50948">
    <property type="entry name" value="PAN"/>
    <property type="match status" value="1"/>
</dbReference>
<evidence type="ECO:0000256" key="3">
    <source>
        <dbReference type="SAM" id="Phobius"/>
    </source>
</evidence>
<keyword evidence="3" id="KW-0472">Membrane</keyword>